<dbReference type="SUPFAM" id="SSF55781">
    <property type="entry name" value="GAF domain-like"/>
    <property type="match status" value="1"/>
</dbReference>
<dbReference type="InterPro" id="IPR029016">
    <property type="entry name" value="GAF-like_dom_sf"/>
</dbReference>
<name>A0A4V1N5B1_9CELL</name>
<keyword evidence="3" id="KW-0902">Two-component regulatory system</keyword>
<dbReference type="EMBL" id="SDJQ01000009">
    <property type="protein sequence ID" value="RXR35046.1"/>
    <property type="molecule type" value="Genomic_DNA"/>
</dbReference>
<dbReference type="GO" id="GO:0000155">
    <property type="term" value="F:phosphorelay sensor kinase activity"/>
    <property type="evidence" value="ECO:0007669"/>
    <property type="project" value="InterPro"/>
</dbReference>
<feature type="domain" description="GAF" evidence="4">
    <location>
        <begin position="32"/>
        <end position="180"/>
    </location>
</feature>
<dbReference type="GO" id="GO:0046983">
    <property type="term" value="F:protein dimerization activity"/>
    <property type="evidence" value="ECO:0007669"/>
    <property type="project" value="InterPro"/>
</dbReference>
<dbReference type="Pfam" id="PF02518">
    <property type="entry name" value="HATPase_c"/>
    <property type="match status" value="1"/>
</dbReference>
<comment type="caution">
    <text evidence="6">The sequence shown here is derived from an EMBL/GenBank/DDBJ whole genome shotgun (WGS) entry which is preliminary data.</text>
</comment>
<dbReference type="AlphaFoldDB" id="A0A4V1N5B1"/>
<gene>
    <name evidence="5" type="ORF">EQW73_12970</name>
    <name evidence="6" type="ORF">EQW78_07610</name>
</gene>
<sequence>MDPAYAHDVDKTSAEVQDAILRAVSGFSSDFDLRDLLVGVVRAACTLSGARYGALGVIGHSRRQLVEFVAEGMSPADRERIGHLPTGHGLLGHLIDHPEPLRTEDLTGHPASTGFPPGHPPMKTFLGVPVRVRGRVFGNLYLTEKATGPTFTSEDEKAIVAMAALAGLAIEHANLLVMAERRARWLEAAATMPSDVLRAATSRAALHAVLHGALIASQGTTCLAIAPDETGRFTVRATVGDLRDSPDDLLATLHPALMLSMATSTTRWADLETGGAVMTRLALDPLTRGAMVVVLPAGRLTANVTEDSDLLENYASQASLALERHHTRAVHEQLAVLAERDRIARDLHDVVIQRLFALGLQLKALSTSVDPGARERLRVVIDDLDATIGEIRRSIADLRPARQQHSLRSKTRALVAEYSHVLGYTPSVTVTGPLDTLVDPALHHHVLAVLREGLSNSARHAAADRVWLDLDVTTTRLTCTVTDDGTGIDRFDIRSGLRNLADRAAELGGTLDVADHAPHGCRLTWQIPLPTGSVQGEDA</sequence>
<dbReference type="EMBL" id="SDJR01000008">
    <property type="protein sequence ID" value="RXR24750.1"/>
    <property type="molecule type" value="Genomic_DNA"/>
</dbReference>
<dbReference type="Proteomes" id="UP000290517">
    <property type="component" value="Unassembled WGS sequence"/>
</dbReference>
<dbReference type="SUPFAM" id="SSF55874">
    <property type="entry name" value="ATPase domain of HSP90 chaperone/DNA topoisomerase II/histidine kinase"/>
    <property type="match status" value="1"/>
</dbReference>
<evidence type="ECO:0000256" key="1">
    <source>
        <dbReference type="ARBA" id="ARBA00022679"/>
    </source>
</evidence>
<organism evidence="6 7">
    <name type="scientific">Oerskovia turbata</name>
    <dbReference type="NCBI Taxonomy" id="1713"/>
    <lineage>
        <taxon>Bacteria</taxon>
        <taxon>Bacillati</taxon>
        <taxon>Actinomycetota</taxon>
        <taxon>Actinomycetes</taxon>
        <taxon>Micrococcales</taxon>
        <taxon>Cellulomonadaceae</taxon>
        <taxon>Oerskovia</taxon>
    </lineage>
</organism>
<dbReference type="InterPro" id="IPR050482">
    <property type="entry name" value="Sensor_HK_TwoCompSys"/>
</dbReference>
<keyword evidence="2" id="KW-0418">Kinase</keyword>
<dbReference type="STRING" id="1713.GCA_000718325_01929"/>
<evidence type="ECO:0000313" key="5">
    <source>
        <dbReference type="EMBL" id="RXR24750.1"/>
    </source>
</evidence>
<proteinExistence type="predicted"/>
<dbReference type="Pfam" id="PF13185">
    <property type="entry name" value="GAF_2"/>
    <property type="match status" value="1"/>
</dbReference>
<keyword evidence="8" id="KW-1185">Reference proteome</keyword>
<protein>
    <submittedName>
        <fullName evidence="6">GAF domain-containing protein</fullName>
    </submittedName>
</protein>
<evidence type="ECO:0000256" key="3">
    <source>
        <dbReference type="ARBA" id="ARBA00023012"/>
    </source>
</evidence>
<dbReference type="PANTHER" id="PTHR24421">
    <property type="entry name" value="NITRATE/NITRITE SENSOR PROTEIN NARX-RELATED"/>
    <property type="match status" value="1"/>
</dbReference>
<dbReference type="InterPro" id="IPR003018">
    <property type="entry name" value="GAF"/>
</dbReference>
<accession>A0A4V1N5B1</accession>
<dbReference type="InterPro" id="IPR036890">
    <property type="entry name" value="HATPase_C_sf"/>
</dbReference>
<dbReference type="SMART" id="SM00065">
    <property type="entry name" value="GAF"/>
    <property type="match status" value="1"/>
</dbReference>
<dbReference type="InterPro" id="IPR003594">
    <property type="entry name" value="HATPase_dom"/>
</dbReference>
<evidence type="ECO:0000313" key="7">
    <source>
        <dbReference type="Proteomes" id="UP000289805"/>
    </source>
</evidence>
<evidence type="ECO:0000256" key="2">
    <source>
        <dbReference type="ARBA" id="ARBA00022777"/>
    </source>
</evidence>
<dbReference type="Gene3D" id="3.30.565.10">
    <property type="entry name" value="Histidine kinase-like ATPase, C-terminal domain"/>
    <property type="match status" value="1"/>
</dbReference>
<evidence type="ECO:0000259" key="4">
    <source>
        <dbReference type="SMART" id="SM00065"/>
    </source>
</evidence>
<dbReference type="Gene3D" id="3.30.450.40">
    <property type="match status" value="1"/>
</dbReference>
<keyword evidence="1" id="KW-0808">Transferase</keyword>
<evidence type="ECO:0000313" key="8">
    <source>
        <dbReference type="Proteomes" id="UP000290517"/>
    </source>
</evidence>
<dbReference type="InterPro" id="IPR011712">
    <property type="entry name" value="Sig_transdc_His_kin_sub3_dim/P"/>
</dbReference>
<reference evidence="7 8" key="1">
    <citation type="submission" date="2019-01" db="EMBL/GenBank/DDBJ databases">
        <title>Oerskovia turbata Genome sequencing and assembly.</title>
        <authorList>
            <person name="Dou T."/>
        </authorList>
    </citation>
    <scope>NUCLEOTIDE SEQUENCE [LARGE SCALE GENOMIC DNA]</scope>
    <source>
        <strain evidence="6 7">JCM12123</strain>
        <strain evidence="5 8">JCM3160</strain>
    </source>
</reference>
<evidence type="ECO:0000313" key="6">
    <source>
        <dbReference type="EMBL" id="RXR35046.1"/>
    </source>
</evidence>
<dbReference type="GO" id="GO:0016020">
    <property type="term" value="C:membrane"/>
    <property type="evidence" value="ECO:0007669"/>
    <property type="project" value="InterPro"/>
</dbReference>
<dbReference type="PANTHER" id="PTHR24421:SF56">
    <property type="entry name" value="OXYGEN SENSOR HISTIDINE KINASE RESPONSE REGULATOR DOST"/>
    <property type="match status" value="1"/>
</dbReference>
<dbReference type="Pfam" id="PF07730">
    <property type="entry name" value="HisKA_3"/>
    <property type="match status" value="1"/>
</dbReference>
<dbReference type="Proteomes" id="UP000289805">
    <property type="component" value="Unassembled WGS sequence"/>
</dbReference>
<dbReference type="Gene3D" id="1.20.5.1930">
    <property type="match status" value="1"/>
</dbReference>
<dbReference type="OrthoDB" id="5241249at2"/>